<protein>
    <recommendedName>
        <fullName evidence="2">Chorismate-utilising enzyme C-terminal domain-containing protein</fullName>
    </recommendedName>
</protein>
<organism evidence="1">
    <name type="scientific">marine sediment metagenome</name>
    <dbReference type="NCBI Taxonomy" id="412755"/>
    <lineage>
        <taxon>unclassified sequences</taxon>
        <taxon>metagenomes</taxon>
        <taxon>ecological metagenomes</taxon>
    </lineage>
</organism>
<reference evidence="1" key="1">
    <citation type="journal article" date="2015" name="Nature">
        <title>Complex archaea that bridge the gap between prokaryotes and eukaryotes.</title>
        <authorList>
            <person name="Spang A."/>
            <person name="Saw J.H."/>
            <person name="Jorgensen S.L."/>
            <person name="Zaremba-Niedzwiedzka K."/>
            <person name="Martijn J."/>
            <person name="Lind A.E."/>
            <person name="van Eijk R."/>
            <person name="Schleper C."/>
            <person name="Guy L."/>
            <person name="Ettema T.J."/>
        </authorList>
    </citation>
    <scope>NUCLEOTIDE SEQUENCE</scope>
</reference>
<dbReference type="EMBL" id="LAZR01066577">
    <property type="protein sequence ID" value="KKK53304.1"/>
    <property type="molecule type" value="Genomic_DNA"/>
</dbReference>
<gene>
    <name evidence="1" type="ORF">LCGC14_3096140</name>
</gene>
<dbReference type="AlphaFoldDB" id="A0A0F8YGK3"/>
<comment type="caution">
    <text evidence="1">The sequence shown here is derived from an EMBL/GenBank/DDBJ whole genome shotgun (WGS) entry which is preliminary data.</text>
</comment>
<evidence type="ECO:0000313" key="1">
    <source>
        <dbReference type="EMBL" id="KKK53304.1"/>
    </source>
</evidence>
<accession>A0A0F8YGK3</accession>
<evidence type="ECO:0008006" key="2">
    <source>
        <dbReference type="Google" id="ProtNLM"/>
    </source>
</evidence>
<sequence length="151" mass="16204">MLASLSVEAAADVDVAACVFANRGAEERYFVWEQPDDDAFALGGLGAVWTIDGVEADRRFGDAAGRCAEFMRDAVIDRGFSERGEGPVWMGGFAFAARGGATPEWATLPSTLLFLPEISLARRGSRTSATVNVVCRPGDEPEELWRASASR</sequence>
<name>A0A0F8YGK3_9ZZZZ</name>
<feature type="non-terminal residue" evidence="1">
    <location>
        <position position="151"/>
    </location>
</feature>
<proteinExistence type="predicted"/>